<gene>
    <name evidence="1" type="ORF">RF11_04184</name>
</gene>
<proteinExistence type="predicted"/>
<evidence type="ECO:0000313" key="1">
    <source>
        <dbReference type="EMBL" id="KII64820.1"/>
    </source>
</evidence>
<dbReference type="AlphaFoldDB" id="A0A0C2MKA8"/>
<protein>
    <submittedName>
        <fullName evidence="1">Uncharacterized protein</fullName>
    </submittedName>
</protein>
<reference evidence="1 2" key="1">
    <citation type="journal article" date="2014" name="Genome Biol. Evol.">
        <title>The genome of the myxosporean Thelohanellus kitauei shows adaptations to nutrient acquisition within its fish host.</title>
        <authorList>
            <person name="Yang Y."/>
            <person name="Xiong J."/>
            <person name="Zhou Z."/>
            <person name="Huo F."/>
            <person name="Miao W."/>
            <person name="Ran C."/>
            <person name="Liu Y."/>
            <person name="Zhang J."/>
            <person name="Feng J."/>
            <person name="Wang M."/>
            <person name="Wang M."/>
            <person name="Wang L."/>
            <person name="Yao B."/>
        </authorList>
    </citation>
    <scope>NUCLEOTIDE SEQUENCE [LARGE SCALE GENOMIC DNA]</scope>
    <source>
        <strain evidence="1">Wuqing</strain>
    </source>
</reference>
<dbReference type="Proteomes" id="UP000031668">
    <property type="component" value="Unassembled WGS sequence"/>
</dbReference>
<evidence type="ECO:0000313" key="2">
    <source>
        <dbReference type="Proteomes" id="UP000031668"/>
    </source>
</evidence>
<keyword evidence="2" id="KW-1185">Reference proteome</keyword>
<organism evidence="1 2">
    <name type="scientific">Thelohanellus kitauei</name>
    <name type="common">Myxosporean</name>
    <dbReference type="NCBI Taxonomy" id="669202"/>
    <lineage>
        <taxon>Eukaryota</taxon>
        <taxon>Metazoa</taxon>
        <taxon>Cnidaria</taxon>
        <taxon>Myxozoa</taxon>
        <taxon>Myxosporea</taxon>
        <taxon>Bivalvulida</taxon>
        <taxon>Platysporina</taxon>
        <taxon>Myxobolidae</taxon>
        <taxon>Thelohanellus</taxon>
    </lineage>
</organism>
<comment type="caution">
    <text evidence="1">The sequence shown here is derived from an EMBL/GenBank/DDBJ whole genome shotgun (WGS) entry which is preliminary data.</text>
</comment>
<accession>A0A0C2MKA8</accession>
<name>A0A0C2MKA8_THEKT</name>
<sequence length="137" mass="15299">MKPAQWWLINLTNYDVVESAQSTCPGSRALALAFRKSLVPDLSIYDSSDYHLAVVATGSLRTESLPKLAKRRVQLLVVSVYVIPYGVLGKIAFENIRGCNERYISKHGWYAKVAVIGYLNRMTRQGESFARALAGNF</sequence>
<dbReference type="EMBL" id="JWZT01004080">
    <property type="protein sequence ID" value="KII64820.1"/>
    <property type="molecule type" value="Genomic_DNA"/>
</dbReference>